<gene>
    <name evidence="1" type="ORF">CVIRNUC_002294</name>
</gene>
<dbReference type="EMBL" id="CAUYUE010000003">
    <property type="protein sequence ID" value="CAK0754394.1"/>
    <property type="molecule type" value="Genomic_DNA"/>
</dbReference>
<organism evidence="1 2">
    <name type="scientific">Coccomyxa viridis</name>
    <dbReference type="NCBI Taxonomy" id="1274662"/>
    <lineage>
        <taxon>Eukaryota</taxon>
        <taxon>Viridiplantae</taxon>
        <taxon>Chlorophyta</taxon>
        <taxon>core chlorophytes</taxon>
        <taxon>Trebouxiophyceae</taxon>
        <taxon>Trebouxiophyceae incertae sedis</taxon>
        <taxon>Coccomyxaceae</taxon>
        <taxon>Coccomyxa</taxon>
    </lineage>
</organism>
<sequence>MQRSLSALLSPYQGQRLRTVPHKALDESVATLRLSAEHSASISSASFPITSRRPCRPILSWACGSWTAEQGHSNVQGTYAVLAAPTARIAVLAEGPTSSCLR</sequence>
<accession>A0AAV1HX96</accession>
<protein>
    <submittedName>
        <fullName evidence="1">Uncharacterized protein</fullName>
    </submittedName>
</protein>
<reference evidence="1 2" key="1">
    <citation type="submission" date="2023-10" db="EMBL/GenBank/DDBJ databases">
        <authorList>
            <person name="Maclean D."/>
            <person name="Macfadyen A."/>
        </authorList>
    </citation>
    <scope>NUCLEOTIDE SEQUENCE [LARGE SCALE GENOMIC DNA]</scope>
</reference>
<proteinExistence type="predicted"/>
<evidence type="ECO:0000313" key="2">
    <source>
        <dbReference type="Proteomes" id="UP001314263"/>
    </source>
</evidence>
<dbReference type="Proteomes" id="UP001314263">
    <property type="component" value="Unassembled WGS sequence"/>
</dbReference>
<keyword evidence="2" id="KW-1185">Reference proteome</keyword>
<name>A0AAV1HX96_9CHLO</name>
<comment type="caution">
    <text evidence="1">The sequence shown here is derived from an EMBL/GenBank/DDBJ whole genome shotgun (WGS) entry which is preliminary data.</text>
</comment>
<dbReference type="AlphaFoldDB" id="A0AAV1HX96"/>
<evidence type="ECO:0000313" key="1">
    <source>
        <dbReference type="EMBL" id="CAK0754394.1"/>
    </source>
</evidence>